<dbReference type="EMBL" id="SJPG01000001">
    <property type="protein sequence ID" value="TWT61287.1"/>
    <property type="molecule type" value="Genomic_DNA"/>
</dbReference>
<dbReference type="Proteomes" id="UP000316095">
    <property type="component" value="Unassembled WGS sequence"/>
</dbReference>
<dbReference type="OrthoDB" id="9806869at2"/>
<comment type="caution">
    <text evidence="1">The sequence shown here is derived from an EMBL/GenBank/DDBJ whole genome shotgun (WGS) entry which is preliminary data.</text>
</comment>
<keyword evidence="2" id="KW-1185">Reference proteome</keyword>
<organism evidence="1 2">
    <name type="scientific">Rubinisphaera italica</name>
    <dbReference type="NCBI Taxonomy" id="2527969"/>
    <lineage>
        <taxon>Bacteria</taxon>
        <taxon>Pseudomonadati</taxon>
        <taxon>Planctomycetota</taxon>
        <taxon>Planctomycetia</taxon>
        <taxon>Planctomycetales</taxon>
        <taxon>Planctomycetaceae</taxon>
        <taxon>Rubinisphaera</taxon>
    </lineage>
</organism>
<sequence length="136" mass="15358">MSEPTSNEDELARNVIGACISVHRHLGPGYLESIYESALEVELQHLKISYERQLPLPLQYRGKCIGEHRLDFLVKNSTAKIIVELKAVTELAPIHKAQVISYLRATNLNLGLLINFNTRLLKDGLQRVVLSSYFNS</sequence>
<dbReference type="NCBIfam" id="TIGR04256">
    <property type="entry name" value="GxxExxY"/>
    <property type="match status" value="1"/>
</dbReference>
<evidence type="ECO:0008006" key="3">
    <source>
        <dbReference type="Google" id="ProtNLM"/>
    </source>
</evidence>
<accession>A0A5C5XE10</accession>
<proteinExistence type="predicted"/>
<dbReference type="AlphaFoldDB" id="A0A5C5XE10"/>
<protein>
    <recommendedName>
        <fullName evidence="3">GxxExxY protein</fullName>
    </recommendedName>
</protein>
<dbReference type="InterPro" id="IPR026350">
    <property type="entry name" value="GxxExxY"/>
</dbReference>
<evidence type="ECO:0000313" key="1">
    <source>
        <dbReference type="EMBL" id="TWT61287.1"/>
    </source>
</evidence>
<name>A0A5C5XE10_9PLAN</name>
<evidence type="ECO:0000313" key="2">
    <source>
        <dbReference type="Proteomes" id="UP000316095"/>
    </source>
</evidence>
<dbReference type="Pfam" id="PF13366">
    <property type="entry name" value="PDDEXK_3"/>
    <property type="match status" value="1"/>
</dbReference>
<reference evidence="1 2" key="1">
    <citation type="submission" date="2019-02" db="EMBL/GenBank/DDBJ databases">
        <title>Deep-cultivation of Planctomycetes and their phenomic and genomic characterization uncovers novel biology.</title>
        <authorList>
            <person name="Wiegand S."/>
            <person name="Jogler M."/>
            <person name="Boedeker C."/>
            <person name="Pinto D."/>
            <person name="Vollmers J."/>
            <person name="Rivas-Marin E."/>
            <person name="Kohn T."/>
            <person name="Peeters S.H."/>
            <person name="Heuer A."/>
            <person name="Rast P."/>
            <person name="Oberbeckmann S."/>
            <person name="Bunk B."/>
            <person name="Jeske O."/>
            <person name="Meyerdierks A."/>
            <person name="Storesund J.E."/>
            <person name="Kallscheuer N."/>
            <person name="Luecker S."/>
            <person name="Lage O.M."/>
            <person name="Pohl T."/>
            <person name="Merkel B.J."/>
            <person name="Hornburger P."/>
            <person name="Mueller R.-W."/>
            <person name="Bruemmer F."/>
            <person name="Labrenz M."/>
            <person name="Spormann A.M."/>
            <person name="Op Den Camp H."/>
            <person name="Overmann J."/>
            <person name="Amann R."/>
            <person name="Jetten M.S.M."/>
            <person name="Mascher T."/>
            <person name="Medema M.H."/>
            <person name="Devos D.P."/>
            <person name="Kaster A.-K."/>
            <person name="Ovreas L."/>
            <person name="Rohde M."/>
            <person name="Galperin M.Y."/>
            <person name="Jogler C."/>
        </authorList>
    </citation>
    <scope>NUCLEOTIDE SEQUENCE [LARGE SCALE GENOMIC DNA]</scope>
    <source>
        <strain evidence="1 2">Pan54</strain>
    </source>
</reference>
<dbReference type="RefSeq" id="WP_146503302.1">
    <property type="nucleotide sequence ID" value="NZ_SJPG01000001.1"/>
</dbReference>
<gene>
    <name evidence="1" type="ORF">Pan54_20230</name>
</gene>